<dbReference type="Gene3D" id="1.10.10.10">
    <property type="entry name" value="Winged helix-like DNA-binding domain superfamily/Winged helix DNA-binding domain"/>
    <property type="match status" value="1"/>
</dbReference>
<evidence type="ECO:0000313" key="5">
    <source>
        <dbReference type="EMBL" id="RFU38391.1"/>
    </source>
</evidence>
<evidence type="ECO:0000313" key="6">
    <source>
        <dbReference type="Proteomes" id="UP000261811"/>
    </source>
</evidence>
<dbReference type="PANTHER" id="PTHR43132">
    <property type="entry name" value="ARSENICAL RESISTANCE OPERON REPRESSOR ARSR-RELATED"/>
    <property type="match status" value="1"/>
</dbReference>
<evidence type="ECO:0000256" key="2">
    <source>
        <dbReference type="ARBA" id="ARBA00023125"/>
    </source>
</evidence>
<dbReference type="SMART" id="SM00418">
    <property type="entry name" value="HTH_ARSR"/>
    <property type="match status" value="1"/>
</dbReference>
<dbReference type="InterPro" id="IPR001845">
    <property type="entry name" value="HTH_ArsR_DNA-bd_dom"/>
</dbReference>
<evidence type="ECO:0000259" key="4">
    <source>
        <dbReference type="PROSITE" id="PS50987"/>
    </source>
</evidence>
<dbReference type="OrthoDB" id="3460651at2"/>
<dbReference type="InterPro" id="IPR011991">
    <property type="entry name" value="ArsR-like_HTH"/>
</dbReference>
<sequence length="315" mass="34181">MLELTFSADDLAGTRFAISPLWETVAAVRVLKYPDEHALHRRWAEAVRPRLAASGIRLRPLSELVGPRLIAAFACPPPTSPAPDLDLELAALRRQPHDRVAADRAALGLPPEPDPQAGLDRLAETVTRFWDVALAPYWPRVRALLDGDVLHRARLLVSGGAHRLFADLSPGVTWMGDQLNVPRARPDTVPLDGRGLLLVPSVFAWPKLFSLTVPGWQPLLRYPARGVGTLWEHTEQDAPAALAKILGRSRARLLALLDEPAATGDLARRAGLSAGGASQHLTALRDAGLVSAHRTGRYVLYARTEIAEALLAGRP</sequence>
<proteinExistence type="predicted"/>
<reference evidence="5 6" key="1">
    <citation type="submission" date="2018-08" db="EMBL/GenBank/DDBJ databases">
        <title>Actinomadura jelena sp. nov., a novel Actinomycete isolated from soil in Chad.</title>
        <authorList>
            <person name="Shi L."/>
        </authorList>
    </citation>
    <scope>NUCLEOTIDE SEQUENCE [LARGE SCALE GENOMIC DNA]</scope>
    <source>
        <strain evidence="5 6">NEAU-G17</strain>
    </source>
</reference>
<dbReference type="CDD" id="cd00090">
    <property type="entry name" value="HTH_ARSR"/>
    <property type="match status" value="1"/>
</dbReference>
<dbReference type="Pfam" id="PF19361">
    <property type="entry name" value="DUF5937"/>
    <property type="match status" value="1"/>
</dbReference>
<keyword evidence="3" id="KW-0804">Transcription</keyword>
<organism evidence="5 6">
    <name type="scientific">Actinomadura logoneensis</name>
    <dbReference type="NCBI Taxonomy" id="2293572"/>
    <lineage>
        <taxon>Bacteria</taxon>
        <taxon>Bacillati</taxon>
        <taxon>Actinomycetota</taxon>
        <taxon>Actinomycetes</taxon>
        <taxon>Streptosporangiales</taxon>
        <taxon>Thermomonosporaceae</taxon>
        <taxon>Actinomadura</taxon>
    </lineage>
</organism>
<dbReference type="InterPro" id="IPR036388">
    <property type="entry name" value="WH-like_DNA-bd_sf"/>
</dbReference>
<evidence type="ECO:0000256" key="3">
    <source>
        <dbReference type="ARBA" id="ARBA00023163"/>
    </source>
</evidence>
<dbReference type="PANTHER" id="PTHR43132:SF6">
    <property type="entry name" value="HTH-TYPE TRANSCRIPTIONAL REPRESSOR CZRA"/>
    <property type="match status" value="1"/>
</dbReference>
<dbReference type="AlphaFoldDB" id="A0A372JEF2"/>
<feature type="domain" description="HTH arsR-type" evidence="4">
    <location>
        <begin position="230"/>
        <end position="315"/>
    </location>
</feature>
<accession>A0A372JEF2</accession>
<dbReference type="GO" id="GO:0003700">
    <property type="term" value="F:DNA-binding transcription factor activity"/>
    <property type="evidence" value="ECO:0007669"/>
    <property type="project" value="InterPro"/>
</dbReference>
<dbReference type="Pfam" id="PF12840">
    <property type="entry name" value="HTH_20"/>
    <property type="match status" value="1"/>
</dbReference>
<keyword evidence="6" id="KW-1185">Reference proteome</keyword>
<keyword evidence="2" id="KW-0238">DNA-binding</keyword>
<dbReference type="RefSeq" id="WP_117360121.1">
    <property type="nucleotide sequence ID" value="NZ_QURH01000814.1"/>
</dbReference>
<gene>
    <name evidence="5" type="ORF">DZF91_27975</name>
</gene>
<comment type="caution">
    <text evidence="5">The sequence shown here is derived from an EMBL/GenBank/DDBJ whole genome shotgun (WGS) entry which is preliminary data.</text>
</comment>
<keyword evidence="1" id="KW-0805">Transcription regulation</keyword>
<dbReference type="InterPro" id="IPR045981">
    <property type="entry name" value="DUF5937"/>
</dbReference>
<dbReference type="InterPro" id="IPR051011">
    <property type="entry name" value="Metal_resp_trans_reg"/>
</dbReference>
<dbReference type="PROSITE" id="PS50987">
    <property type="entry name" value="HTH_ARSR_2"/>
    <property type="match status" value="1"/>
</dbReference>
<name>A0A372JEF2_9ACTN</name>
<dbReference type="SUPFAM" id="SSF46785">
    <property type="entry name" value="Winged helix' DNA-binding domain"/>
    <property type="match status" value="1"/>
</dbReference>
<dbReference type="Proteomes" id="UP000261811">
    <property type="component" value="Unassembled WGS sequence"/>
</dbReference>
<dbReference type="GO" id="GO:0003677">
    <property type="term" value="F:DNA binding"/>
    <property type="evidence" value="ECO:0007669"/>
    <property type="project" value="UniProtKB-KW"/>
</dbReference>
<protein>
    <submittedName>
        <fullName evidence="5">ArsR family transcriptional regulator</fullName>
    </submittedName>
</protein>
<evidence type="ECO:0000256" key="1">
    <source>
        <dbReference type="ARBA" id="ARBA00023015"/>
    </source>
</evidence>
<dbReference type="InterPro" id="IPR036390">
    <property type="entry name" value="WH_DNA-bd_sf"/>
</dbReference>
<dbReference type="EMBL" id="QURH01000814">
    <property type="protein sequence ID" value="RFU38391.1"/>
    <property type="molecule type" value="Genomic_DNA"/>
</dbReference>